<dbReference type="PANTHER" id="PTHR43280:SF32">
    <property type="entry name" value="TRANSCRIPTIONAL REGULATORY PROTEIN"/>
    <property type="match status" value="1"/>
</dbReference>
<dbReference type="PROSITE" id="PS01124">
    <property type="entry name" value="HTH_ARAC_FAMILY_2"/>
    <property type="match status" value="1"/>
</dbReference>
<evidence type="ECO:0000313" key="5">
    <source>
        <dbReference type="EMBL" id="EOR96754.1"/>
    </source>
</evidence>
<dbReference type="Pfam" id="PF12833">
    <property type="entry name" value="HTH_18"/>
    <property type="match status" value="1"/>
</dbReference>
<dbReference type="Proteomes" id="UP000014174">
    <property type="component" value="Unassembled WGS sequence"/>
</dbReference>
<proteinExistence type="predicted"/>
<dbReference type="PRINTS" id="PR00032">
    <property type="entry name" value="HTHARAC"/>
</dbReference>
<organism evidence="5 6">
    <name type="scientific">Arcticibacter svalbardensis MN12-7</name>
    <dbReference type="NCBI Taxonomy" id="1150600"/>
    <lineage>
        <taxon>Bacteria</taxon>
        <taxon>Pseudomonadati</taxon>
        <taxon>Bacteroidota</taxon>
        <taxon>Sphingobacteriia</taxon>
        <taxon>Sphingobacteriales</taxon>
        <taxon>Sphingobacteriaceae</taxon>
        <taxon>Arcticibacter</taxon>
    </lineage>
</organism>
<dbReference type="PANTHER" id="PTHR43280">
    <property type="entry name" value="ARAC-FAMILY TRANSCRIPTIONAL REGULATOR"/>
    <property type="match status" value="1"/>
</dbReference>
<dbReference type="AlphaFoldDB" id="R9H6G8"/>
<gene>
    <name evidence="5" type="ORF">ADIARSV_0017</name>
</gene>
<dbReference type="eggNOG" id="COG2207">
    <property type="taxonomic scope" value="Bacteria"/>
</dbReference>
<dbReference type="Gene3D" id="1.10.10.60">
    <property type="entry name" value="Homeodomain-like"/>
    <property type="match status" value="1"/>
</dbReference>
<keyword evidence="2" id="KW-0238">DNA-binding</keyword>
<evidence type="ECO:0000256" key="1">
    <source>
        <dbReference type="ARBA" id="ARBA00023015"/>
    </source>
</evidence>
<evidence type="ECO:0000259" key="4">
    <source>
        <dbReference type="PROSITE" id="PS01124"/>
    </source>
</evidence>
<dbReference type="EMBL" id="AQPN01000001">
    <property type="protein sequence ID" value="EOR96754.1"/>
    <property type="molecule type" value="Genomic_DNA"/>
</dbReference>
<dbReference type="InterPro" id="IPR009057">
    <property type="entry name" value="Homeodomain-like_sf"/>
</dbReference>
<evidence type="ECO:0000313" key="6">
    <source>
        <dbReference type="Proteomes" id="UP000014174"/>
    </source>
</evidence>
<dbReference type="GO" id="GO:0003700">
    <property type="term" value="F:DNA-binding transcription factor activity"/>
    <property type="evidence" value="ECO:0007669"/>
    <property type="project" value="InterPro"/>
</dbReference>
<accession>R9H6G8</accession>
<dbReference type="STRING" id="1150600.ADIARSV_0017"/>
<sequence>MNNTENLRDILSFYKINCHDPFYISSGNSIFKLPEVTFRMDFYAVCICISGTIHLAIDNQEYDIIPNVLLISAPSTVVRFITVSDDFKMKLLFFEKTFLLKNNSNPFFIEKIALFSNTLYRIVPTDAIVSLRLLGLLAYLHEKTTVTGRFTEDIIRTIIINLLLEIAEVIHINAHTAIDFPNQSSDHIFYKFNQLVQKEILNHQSITYYADKLFVSNKHLIKIVKKTSGKTPHHIMDENLLKEAYVMLGNPDVDITEIAYRLNFSSVSAFSRFFKKYAAFSPSEYKKQQTI</sequence>
<reference evidence="5 6" key="1">
    <citation type="journal article" date="2013" name="Genome Announc.">
        <title>Draft Genome Sequence of Arcticibacter svalbardensis Strain MN12-7T, a Member of the Family Sphingobacteriaceae Isolated from an Arctic Soil Sample.</title>
        <authorList>
            <person name="Shivaji S."/>
            <person name="Ara S."/>
            <person name="Prasad S."/>
            <person name="Manasa B.P."/>
            <person name="Begum Z."/>
            <person name="Singh A."/>
            <person name="Kumar Pinnaka A."/>
        </authorList>
    </citation>
    <scope>NUCLEOTIDE SEQUENCE [LARGE SCALE GENOMIC DNA]</scope>
    <source>
        <strain evidence="5 6">MN12-7</strain>
    </source>
</reference>
<dbReference type="InterPro" id="IPR018060">
    <property type="entry name" value="HTH_AraC"/>
</dbReference>
<feature type="domain" description="HTH araC/xylS-type" evidence="4">
    <location>
        <begin position="190"/>
        <end position="288"/>
    </location>
</feature>
<comment type="caution">
    <text evidence="5">The sequence shown here is derived from an EMBL/GenBank/DDBJ whole genome shotgun (WGS) entry which is preliminary data.</text>
</comment>
<protein>
    <submittedName>
        <fullName evidence="5">Transcriptional regulator, AraC family</fullName>
    </submittedName>
</protein>
<evidence type="ECO:0000256" key="3">
    <source>
        <dbReference type="ARBA" id="ARBA00023163"/>
    </source>
</evidence>
<evidence type="ECO:0000256" key="2">
    <source>
        <dbReference type="ARBA" id="ARBA00023125"/>
    </source>
</evidence>
<dbReference type="SUPFAM" id="SSF46689">
    <property type="entry name" value="Homeodomain-like"/>
    <property type="match status" value="1"/>
</dbReference>
<dbReference type="RefSeq" id="WP_016193274.1">
    <property type="nucleotide sequence ID" value="NZ_AQPN01000001.1"/>
</dbReference>
<dbReference type="OrthoDB" id="1007667at2"/>
<keyword evidence="6" id="KW-1185">Reference proteome</keyword>
<keyword evidence="1" id="KW-0805">Transcription regulation</keyword>
<dbReference type="InterPro" id="IPR020449">
    <property type="entry name" value="Tscrpt_reg_AraC-type_HTH"/>
</dbReference>
<dbReference type="GO" id="GO:0043565">
    <property type="term" value="F:sequence-specific DNA binding"/>
    <property type="evidence" value="ECO:0007669"/>
    <property type="project" value="InterPro"/>
</dbReference>
<keyword evidence="3" id="KW-0804">Transcription</keyword>
<name>R9H6G8_9SPHI</name>
<dbReference type="SMART" id="SM00342">
    <property type="entry name" value="HTH_ARAC"/>
    <property type="match status" value="1"/>
</dbReference>